<dbReference type="eggNOG" id="arCOG02274">
    <property type="taxonomic scope" value="Archaea"/>
</dbReference>
<keyword evidence="1" id="KW-0805">Transcription regulation</keyword>
<reference evidence="5 6" key="1">
    <citation type="journal article" date="2014" name="PLoS Genet.">
        <title>Phylogenetically driven sequencing of extremely halophilic archaea reveals strategies for static and dynamic osmo-response.</title>
        <authorList>
            <person name="Becker E.A."/>
            <person name="Seitzer P.M."/>
            <person name="Tritt A."/>
            <person name="Larsen D."/>
            <person name="Krusor M."/>
            <person name="Yao A.I."/>
            <person name="Wu D."/>
            <person name="Madern D."/>
            <person name="Eisen J.A."/>
            <person name="Darling A.E."/>
            <person name="Facciotti M.T."/>
        </authorList>
    </citation>
    <scope>NUCLEOTIDE SEQUENCE [LARGE SCALE GENOMIC DNA]</scope>
    <source>
        <strain evidence="5 6">JCM 14848</strain>
    </source>
</reference>
<gene>
    <name evidence="5" type="ORF">C474_16214</name>
</gene>
<keyword evidence="5" id="KW-0238">DNA-binding</keyword>
<dbReference type="PANTHER" id="PTHR34236:SF1">
    <property type="entry name" value="DIMETHYL SULFOXIDE REDUCTASE TRANSCRIPTIONAL ACTIVATOR"/>
    <property type="match status" value="1"/>
</dbReference>
<dbReference type="InterPro" id="IPR036388">
    <property type="entry name" value="WH-like_DNA-bd_sf"/>
</dbReference>
<dbReference type="InterPro" id="IPR016032">
    <property type="entry name" value="Sig_transdc_resp-reg_C-effctor"/>
</dbReference>
<dbReference type="GO" id="GO:0003677">
    <property type="term" value="F:DNA binding"/>
    <property type="evidence" value="ECO:0007669"/>
    <property type="project" value="UniProtKB-KW"/>
</dbReference>
<dbReference type="OrthoDB" id="27447at2157"/>
<dbReference type="SUPFAM" id="SSF46894">
    <property type="entry name" value="C-terminal effector domain of the bipartite response regulators"/>
    <property type="match status" value="1"/>
</dbReference>
<proteinExistence type="predicted"/>
<dbReference type="InterPro" id="IPR007050">
    <property type="entry name" value="HTH_bacterioopsin"/>
</dbReference>
<evidence type="ECO:0000313" key="5">
    <source>
        <dbReference type="EMBL" id="ELZ28062.1"/>
    </source>
</evidence>
<organism evidence="5 6">
    <name type="scientific">Halogeometricum pallidum JCM 14848</name>
    <dbReference type="NCBI Taxonomy" id="1227487"/>
    <lineage>
        <taxon>Archaea</taxon>
        <taxon>Methanobacteriati</taxon>
        <taxon>Methanobacteriota</taxon>
        <taxon>Stenosarchaea group</taxon>
        <taxon>Halobacteria</taxon>
        <taxon>Halobacteriales</taxon>
        <taxon>Haloferacaceae</taxon>
        <taxon>Halogeometricum</taxon>
    </lineage>
</organism>
<dbReference type="InParanoid" id="M0D075"/>
<feature type="domain" description="HVO-0513-like N-terminal" evidence="4">
    <location>
        <begin position="17"/>
        <end position="151"/>
    </location>
</feature>
<evidence type="ECO:0000313" key="6">
    <source>
        <dbReference type="Proteomes" id="UP000011513"/>
    </source>
</evidence>
<protein>
    <submittedName>
        <fullName evidence="5">DNA-binding protein</fullName>
    </submittedName>
</protein>
<dbReference type="InterPro" id="IPR056493">
    <property type="entry name" value="HVO_0513_N"/>
</dbReference>
<name>M0D075_HALPD</name>
<keyword evidence="6" id="KW-1185">Reference proteome</keyword>
<dbReference type="EMBL" id="AOIV01000038">
    <property type="protein sequence ID" value="ELZ28062.1"/>
    <property type="molecule type" value="Genomic_DNA"/>
</dbReference>
<evidence type="ECO:0000256" key="1">
    <source>
        <dbReference type="ARBA" id="ARBA00023015"/>
    </source>
</evidence>
<dbReference type="RefSeq" id="WP_008388608.1">
    <property type="nucleotide sequence ID" value="NZ_AOIV01000038.1"/>
</dbReference>
<keyword evidence="2" id="KW-0804">Transcription</keyword>
<evidence type="ECO:0000259" key="4">
    <source>
        <dbReference type="Pfam" id="PF24278"/>
    </source>
</evidence>
<dbReference type="Gene3D" id="1.10.10.10">
    <property type="entry name" value="Winged helix-like DNA-binding domain superfamily/Winged helix DNA-binding domain"/>
    <property type="match status" value="1"/>
</dbReference>
<evidence type="ECO:0000256" key="2">
    <source>
        <dbReference type="ARBA" id="ARBA00023163"/>
    </source>
</evidence>
<dbReference type="Proteomes" id="UP000011513">
    <property type="component" value="Unassembled WGS sequence"/>
</dbReference>
<sequence>MRYATVKLTWPAGLLRPLEANFAREEAVRVEAILYVNPGPEGEYVELLELRGDLERASAVLASSPDVLEYDVTGSDGHGVAYVQCRTSTLVGDLLAVLHDNEIVVDWPMHLTDEGGRGLEVTVLGTNRAIQRAVADLPAGVEFTLERLGEYDAGGLGDVLTDRQSEVLELAVAEGYYDVPRRTTHRELAETLGVAAGTVSEHLQRIESKIIKSRIR</sequence>
<dbReference type="Pfam" id="PF04967">
    <property type="entry name" value="HTH_10"/>
    <property type="match status" value="1"/>
</dbReference>
<accession>M0D075</accession>
<dbReference type="GO" id="GO:0006355">
    <property type="term" value="P:regulation of DNA-templated transcription"/>
    <property type="evidence" value="ECO:0007669"/>
    <property type="project" value="InterPro"/>
</dbReference>
<dbReference type="PANTHER" id="PTHR34236">
    <property type="entry name" value="DIMETHYL SULFOXIDE REDUCTASE TRANSCRIPTIONAL ACTIVATOR"/>
    <property type="match status" value="1"/>
</dbReference>
<dbReference type="Pfam" id="PF24278">
    <property type="entry name" value="HVO_0513_N"/>
    <property type="match status" value="1"/>
</dbReference>
<comment type="caution">
    <text evidence="5">The sequence shown here is derived from an EMBL/GenBank/DDBJ whole genome shotgun (WGS) entry which is preliminary data.</text>
</comment>
<evidence type="ECO:0000259" key="3">
    <source>
        <dbReference type="Pfam" id="PF04967"/>
    </source>
</evidence>
<dbReference type="AlphaFoldDB" id="M0D075"/>
<feature type="domain" description="HTH bat-type" evidence="3">
    <location>
        <begin position="160"/>
        <end position="212"/>
    </location>
</feature>